<accession>A0A2H1JCQ4</accession>
<protein>
    <submittedName>
        <fullName evidence="2">TDG/mug DNA glycosylase family protein</fullName>
        <ecNumber evidence="2">3.2.2.-</ecNumber>
    </submittedName>
</protein>
<dbReference type="InterPro" id="IPR036895">
    <property type="entry name" value="Uracil-DNA_glycosylase-like_sf"/>
</dbReference>
<dbReference type="GO" id="GO:0016798">
    <property type="term" value="F:hydrolase activity, acting on glycosyl bonds"/>
    <property type="evidence" value="ECO:0007669"/>
    <property type="project" value="UniProtKB-KW"/>
</dbReference>
<dbReference type="Proteomes" id="UP000234289">
    <property type="component" value="Unassembled WGS sequence"/>
</dbReference>
<dbReference type="EC" id="3.2.2.-" evidence="2"/>
<name>A0A2H1JCQ4_BREAU</name>
<dbReference type="Gene3D" id="3.40.470.10">
    <property type="entry name" value="Uracil-DNA glycosylase-like domain"/>
    <property type="match status" value="1"/>
</dbReference>
<organism evidence="2 3">
    <name type="scientific">Brevibacterium aurantiacum</name>
    <dbReference type="NCBI Taxonomy" id="273384"/>
    <lineage>
        <taxon>Bacteria</taxon>
        <taxon>Bacillati</taxon>
        <taxon>Actinomycetota</taxon>
        <taxon>Actinomycetes</taxon>
        <taxon>Micrococcales</taxon>
        <taxon>Brevibacteriaceae</taxon>
        <taxon>Brevibacterium</taxon>
    </lineage>
</organism>
<dbReference type="EMBL" id="FXZG01000010">
    <property type="protein sequence ID" value="SMX85203.1"/>
    <property type="molecule type" value="Genomic_DNA"/>
</dbReference>
<feature type="region of interest" description="Disordered" evidence="1">
    <location>
        <begin position="71"/>
        <end position="98"/>
    </location>
</feature>
<feature type="compositionally biased region" description="Basic residues" evidence="1">
    <location>
        <begin position="71"/>
        <end position="80"/>
    </location>
</feature>
<dbReference type="AlphaFoldDB" id="A0A2H1JCQ4"/>
<proteinExistence type="predicted"/>
<sequence>MSPTAPLGSESRLPAAWRPWRRPSPLAERGIGIANLVGRTTARAAQLTRAELRAGGRRLIRRAAVLPAALRRRGGGHHRMPSGLRPSRCGARGASGGR</sequence>
<keyword evidence="2" id="KW-0378">Hydrolase</keyword>
<evidence type="ECO:0000313" key="3">
    <source>
        <dbReference type="Proteomes" id="UP000234289"/>
    </source>
</evidence>
<reference evidence="3" key="1">
    <citation type="submission" date="2017-03" db="EMBL/GenBank/DDBJ databases">
        <authorList>
            <person name="Monnet C."/>
        </authorList>
    </citation>
    <scope>NUCLEOTIDE SEQUENCE [LARGE SCALE GENOMIC DNA]</scope>
    <source>
        <strain evidence="3">CNRZ 920</strain>
    </source>
</reference>
<evidence type="ECO:0000256" key="1">
    <source>
        <dbReference type="SAM" id="MobiDB-lite"/>
    </source>
</evidence>
<feature type="compositionally biased region" description="Low complexity" evidence="1">
    <location>
        <begin position="11"/>
        <end position="24"/>
    </location>
</feature>
<feature type="region of interest" description="Disordered" evidence="1">
    <location>
        <begin position="1"/>
        <end position="24"/>
    </location>
</feature>
<keyword evidence="2" id="KW-0326">Glycosidase</keyword>
<gene>
    <name evidence="2" type="ORF">BAUR920_01985</name>
</gene>
<evidence type="ECO:0000313" key="2">
    <source>
        <dbReference type="EMBL" id="SMX85203.1"/>
    </source>
</evidence>